<dbReference type="Gene3D" id="2.60.40.10">
    <property type="entry name" value="Immunoglobulins"/>
    <property type="match status" value="1"/>
</dbReference>
<gene>
    <name evidence="5" type="ORF">GA0070618_1873</name>
</gene>
<evidence type="ECO:0000259" key="4">
    <source>
        <dbReference type="PROSITE" id="PS50853"/>
    </source>
</evidence>
<dbReference type="GO" id="GO:0016798">
    <property type="term" value="F:hydrolase activity, acting on glycosyl bonds"/>
    <property type="evidence" value="ECO:0007669"/>
    <property type="project" value="UniProtKB-KW"/>
</dbReference>
<evidence type="ECO:0000256" key="1">
    <source>
        <dbReference type="ARBA" id="ARBA00023295"/>
    </source>
</evidence>
<keyword evidence="2" id="KW-0624">Polysaccharide degradation</keyword>
<dbReference type="InterPro" id="IPR003961">
    <property type="entry name" value="FN3_dom"/>
</dbReference>
<evidence type="ECO:0000313" key="5">
    <source>
        <dbReference type="EMBL" id="SCE91401.1"/>
    </source>
</evidence>
<feature type="domain" description="Fibronectin type-III" evidence="4">
    <location>
        <begin position="290"/>
        <end position="383"/>
    </location>
</feature>
<keyword evidence="6" id="KW-1185">Reference proteome</keyword>
<dbReference type="AlphaFoldDB" id="A0A1C4W5U1"/>
<keyword evidence="5" id="KW-0430">Lectin</keyword>
<dbReference type="EMBL" id="LT607413">
    <property type="protein sequence ID" value="SCE91401.1"/>
    <property type="molecule type" value="Genomic_DNA"/>
</dbReference>
<dbReference type="Pfam" id="PF00652">
    <property type="entry name" value="Ricin_B_lectin"/>
    <property type="match status" value="1"/>
</dbReference>
<dbReference type="RefSeq" id="WP_088981290.1">
    <property type="nucleotide sequence ID" value="NZ_LT607413.1"/>
</dbReference>
<dbReference type="GO" id="GO:0000272">
    <property type="term" value="P:polysaccharide catabolic process"/>
    <property type="evidence" value="ECO:0007669"/>
    <property type="project" value="UniProtKB-KW"/>
</dbReference>
<keyword evidence="3" id="KW-0732">Signal</keyword>
<reference evidence="6" key="1">
    <citation type="submission" date="2016-06" db="EMBL/GenBank/DDBJ databases">
        <authorList>
            <person name="Varghese N."/>
            <person name="Submissions Spin"/>
        </authorList>
    </citation>
    <scope>NUCLEOTIDE SEQUENCE [LARGE SCALE GENOMIC DNA]</scope>
    <source>
        <strain evidence="6">DSM 43816</strain>
    </source>
</reference>
<dbReference type="InterPro" id="IPR000772">
    <property type="entry name" value="Ricin_B_lectin"/>
</dbReference>
<accession>A0A1C4W5U1</accession>
<evidence type="ECO:0000256" key="2">
    <source>
        <dbReference type="ARBA" id="ARBA00023326"/>
    </source>
</evidence>
<dbReference type="CDD" id="cd00063">
    <property type="entry name" value="FN3"/>
    <property type="match status" value="1"/>
</dbReference>
<dbReference type="SUPFAM" id="SSF50370">
    <property type="entry name" value="Ricin B-like lectins"/>
    <property type="match status" value="1"/>
</dbReference>
<keyword evidence="2" id="KW-0119">Carbohydrate metabolism</keyword>
<dbReference type="InParanoid" id="A0A1C4W5U1"/>
<dbReference type="GO" id="GO:0030246">
    <property type="term" value="F:carbohydrate binding"/>
    <property type="evidence" value="ECO:0007669"/>
    <property type="project" value="UniProtKB-KW"/>
</dbReference>
<dbReference type="Proteomes" id="UP000198253">
    <property type="component" value="Chromosome I"/>
</dbReference>
<keyword evidence="1" id="KW-0326">Glycosidase</keyword>
<feature type="signal peptide" evidence="3">
    <location>
        <begin position="1"/>
        <end position="32"/>
    </location>
</feature>
<dbReference type="PROSITE" id="PS50853">
    <property type="entry name" value="FN3"/>
    <property type="match status" value="1"/>
</dbReference>
<dbReference type="Gene3D" id="2.80.10.50">
    <property type="match status" value="1"/>
</dbReference>
<proteinExistence type="predicted"/>
<name>A0A1C4W5U1_MICEC</name>
<dbReference type="InterPro" id="IPR036116">
    <property type="entry name" value="FN3_sf"/>
</dbReference>
<evidence type="ECO:0000256" key="3">
    <source>
        <dbReference type="SAM" id="SignalP"/>
    </source>
</evidence>
<keyword evidence="1" id="KW-0378">Hydrolase</keyword>
<protein>
    <submittedName>
        <fullName evidence="5">Ricin-type beta-trefoil lectin domain-containing protein</fullName>
    </submittedName>
</protein>
<dbReference type="PROSITE" id="PS50231">
    <property type="entry name" value="RICIN_B_LECTIN"/>
    <property type="match status" value="1"/>
</dbReference>
<evidence type="ECO:0000313" key="6">
    <source>
        <dbReference type="Proteomes" id="UP000198253"/>
    </source>
</evidence>
<organism evidence="5 6">
    <name type="scientific">Micromonospora echinospora</name>
    <name type="common">Micromonospora purpurea</name>
    <dbReference type="NCBI Taxonomy" id="1877"/>
    <lineage>
        <taxon>Bacteria</taxon>
        <taxon>Bacillati</taxon>
        <taxon>Actinomycetota</taxon>
        <taxon>Actinomycetes</taxon>
        <taxon>Micromonosporales</taxon>
        <taxon>Micromonosporaceae</taxon>
        <taxon>Micromonospora</taxon>
    </lineage>
</organism>
<dbReference type="InterPro" id="IPR035992">
    <property type="entry name" value="Ricin_B-like_lectins"/>
</dbReference>
<dbReference type="SMART" id="SM00458">
    <property type="entry name" value="RICIN"/>
    <property type="match status" value="1"/>
</dbReference>
<sequence>MRQARRYGHLAGVLAAAMTVAVGLAVAPTAPAAAIPGGTAAAPPLQCVDNGTSGHRVQVLYAYEPGSSRFAEREPAIRAAAWVAQQNVNDSAKRDGAQRWIRFLTGSTGCHLTIDQVQVPAGTDAADNLVPHLRSLGYDADDRNYLILFENHRVNCAGASSEPITSPSAPGTGNQRNSVTSWVAFQPSCFTGHTFTHELTHALGGVQADAPHFDGGGHCTDGNETLCQSDSPTVCTDPLAVRLLDCGRDDYFAVSPQGSYLPTHWNAATDSRYLQAGTSVSPMTTIPALPPQVLRATDVEGTSLVLSYLPSMKPVGSGHTVDHQVLRNGTVVATVPGWRTSVRLTGLATNTTATYTVRQRVTHGGVTRTSVDSQPLSVTTNSSTAAAGAAENGATMIFANDVVDGSGTNLALDVLGFSEAENATVIQWPQNGEANQQWKMTSATGGTYTLTNNHSLKCLTPLGGATTVGTPVVQASCSGAAAQRWTFTALTGLTYHIKASSGLCVQAAGASTGALVALELATCSTTEPTQRWTTNRTA</sequence>
<dbReference type="OrthoDB" id="9802600at2"/>
<dbReference type="CDD" id="cd00161">
    <property type="entry name" value="beta-trefoil_Ricin-like"/>
    <property type="match status" value="1"/>
</dbReference>
<feature type="chain" id="PRO_5008706559" evidence="3">
    <location>
        <begin position="33"/>
        <end position="538"/>
    </location>
</feature>
<dbReference type="InterPro" id="IPR013783">
    <property type="entry name" value="Ig-like_fold"/>
</dbReference>
<dbReference type="SUPFAM" id="SSF49265">
    <property type="entry name" value="Fibronectin type III"/>
    <property type="match status" value="1"/>
</dbReference>